<reference evidence="3 4" key="1">
    <citation type="submission" date="2016-10" db="EMBL/GenBank/DDBJ databases">
        <authorList>
            <person name="de Groot N.N."/>
        </authorList>
    </citation>
    <scope>NUCLEOTIDE SEQUENCE [LARGE SCALE GENOMIC DNA]</scope>
    <source>
        <strain evidence="3 4">DSM 1801</strain>
    </source>
</reference>
<feature type="transmembrane region" description="Helical" evidence="1">
    <location>
        <begin position="137"/>
        <end position="154"/>
    </location>
</feature>
<name>A0A1I0E7I1_9FIRM</name>
<organism evidence="3 4">
    <name type="scientific">[Clostridium] polysaccharolyticum</name>
    <dbReference type="NCBI Taxonomy" id="29364"/>
    <lineage>
        <taxon>Bacteria</taxon>
        <taxon>Bacillati</taxon>
        <taxon>Bacillota</taxon>
        <taxon>Clostridia</taxon>
        <taxon>Lachnospirales</taxon>
        <taxon>Lachnospiraceae</taxon>
    </lineage>
</organism>
<feature type="transmembrane region" description="Helical" evidence="1">
    <location>
        <begin position="55"/>
        <end position="80"/>
    </location>
</feature>
<dbReference type="GO" id="GO:0004175">
    <property type="term" value="F:endopeptidase activity"/>
    <property type="evidence" value="ECO:0007669"/>
    <property type="project" value="UniProtKB-ARBA"/>
</dbReference>
<dbReference type="PANTHER" id="PTHR39430:SF1">
    <property type="entry name" value="PROTEASE"/>
    <property type="match status" value="1"/>
</dbReference>
<dbReference type="EMBL" id="FOHN01000019">
    <property type="protein sequence ID" value="SET40795.1"/>
    <property type="molecule type" value="Genomic_DNA"/>
</dbReference>
<evidence type="ECO:0000313" key="3">
    <source>
        <dbReference type="EMBL" id="SET40795.1"/>
    </source>
</evidence>
<evidence type="ECO:0000259" key="2">
    <source>
        <dbReference type="Pfam" id="PF02517"/>
    </source>
</evidence>
<feature type="transmembrane region" description="Helical" evidence="1">
    <location>
        <begin position="101"/>
        <end position="125"/>
    </location>
</feature>
<evidence type="ECO:0000256" key="1">
    <source>
        <dbReference type="SAM" id="Phobius"/>
    </source>
</evidence>
<keyword evidence="4" id="KW-1185">Reference proteome</keyword>
<feature type="transmembrane region" description="Helical" evidence="1">
    <location>
        <begin position="174"/>
        <end position="190"/>
    </location>
</feature>
<dbReference type="Proteomes" id="UP000199800">
    <property type="component" value="Unassembled WGS sequence"/>
</dbReference>
<feature type="transmembrane region" description="Helical" evidence="1">
    <location>
        <begin position="12"/>
        <end position="35"/>
    </location>
</feature>
<feature type="transmembrane region" description="Helical" evidence="1">
    <location>
        <begin position="219"/>
        <end position="239"/>
    </location>
</feature>
<keyword evidence="1" id="KW-0472">Membrane</keyword>
<gene>
    <name evidence="3" type="ORF">SAMN04487772_1192</name>
</gene>
<dbReference type="InterPro" id="IPR003675">
    <property type="entry name" value="Rce1/LyrA-like_dom"/>
</dbReference>
<dbReference type="OrthoDB" id="324900at2"/>
<dbReference type="STRING" id="29364.SAMN04487772_1192"/>
<feature type="transmembrane region" description="Helical" evidence="1">
    <location>
        <begin position="196"/>
        <end position="214"/>
    </location>
</feature>
<accession>A0A1I0E7I1</accession>
<feature type="domain" description="CAAX prenyl protease 2/Lysostaphin resistance protein A-like" evidence="2">
    <location>
        <begin position="140"/>
        <end position="232"/>
    </location>
</feature>
<dbReference type="PANTHER" id="PTHR39430">
    <property type="entry name" value="MEMBRANE-ASSOCIATED PROTEASE-RELATED"/>
    <property type="match status" value="1"/>
</dbReference>
<evidence type="ECO:0000313" key="4">
    <source>
        <dbReference type="Proteomes" id="UP000199800"/>
    </source>
</evidence>
<keyword evidence="1" id="KW-0812">Transmembrane</keyword>
<dbReference type="GO" id="GO:0080120">
    <property type="term" value="P:CAAX-box protein maturation"/>
    <property type="evidence" value="ECO:0007669"/>
    <property type="project" value="UniProtKB-ARBA"/>
</dbReference>
<feature type="transmembrane region" description="Helical" evidence="1">
    <location>
        <begin position="269"/>
        <end position="286"/>
    </location>
</feature>
<keyword evidence="1" id="KW-1133">Transmembrane helix</keyword>
<dbReference type="Pfam" id="PF02517">
    <property type="entry name" value="Rce1-like"/>
    <property type="match status" value="1"/>
</dbReference>
<dbReference type="AlphaFoldDB" id="A0A1I0E7I1"/>
<proteinExistence type="predicted"/>
<dbReference type="RefSeq" id="WP_092478387.1">
    <property type="nucleotide sequence ID" value="NZ_FOHN01000019.1"/>
</dbReference>
<protein>
    <recommendedName>
        <fullName evidence="2">CAAX prenyl protease 2/Lysostaphin resistance protein A-like domain-containing protein</fullName>
    </recommendedName>
</protein>
<sequence>MKKEKLRGIFRAGVCLAASLMAVMIGVYLLGAIIGRENIDSALNGHLIQKDPVKGAFFSCMISMTQNAAFIGTTIVLARLVWKKTCLDLGFTSLRKDWRELVTGIVLGSISITSVFLILLLTGSIKIIPFHGLQEKQVRILFLYFLSYIFVGFGEETFSRGGLMLALKETKSKLLVLGIPAIVFALLHISNNGVTMLAIGNLIIFALLAGYCFYKSCSIWLPIGFHIFWNFMQGSIYGLEVSGLDNSSLLEAKVVKKTVLTGGKFGPEGGVGATISLVLAFLYVIIHYRKKTEGEFFHE</sequence>